<evidence type="ECO:0000313" key="2">
    <source>
        <dbReference type="EMBL" id="SJZ54033.1"/>
    </source>
</evidence>
<proteinExistence type="predicted"/>
<sequence length="63" mass="6561">MSSSERNREAQGADKGKNLGQGVANINDKDRRDLAGTGDDAATEDQERDPAAPGGFRDGADKG</sequence>
<dbReference type="OrthoDB" id="6026282at2"/>
<reference evidence="2 3" key="1">
    <citation type="submission" date="2017-02" db="EMBL/GenBank/DDBJ databases">
        <authorList>
            <person name="Peterson S.W."/>
        </authorList>
    </citation>
    <scope>NUCLEOTIDE SEQUENCE [LARGE SCALE GENOMIC DNA]</scope>
    <source>
        <strain evidence="2 3">DSM 21749</strain>
    </source>
</reference>
<dbReference type="Proteomes" id="UP000190061">
    <property type="component" value="Unassembled WGS sequence"/>
</dbReference>
<feature type="compositionally biased region" description="Basic and acidic residues" evidence="1">
    <location>
        <begin position="1"/>
        <end position="17"/>
    </location>
</feature>
<dbReference type="EMBL" id="FUXP01000001">
    <property type="protein sequence ID" value="SJZ54033.1"/>
    <property type="molecule type" value="Genomic_DNA"/>
</dbReference>
<dbReference type="STRING" id="1122188.SAMN02745674_00014"/>
<dbReference type="AlphaFoldDB" id="A0A1T4LH57"/>
<name>A0A1T4LH57_9GAMM</name>
<keyword evidence="3" id="KW-1185">Reference proteome</keyword>
<evidence type="ECO:0000313" key="3">
    <source>
        <dbReference type="Proteomes" id="UP000190061"/>
    </source>
</evidence>
<accession>A0A1T4LH57</accession>
<organism evidence="2 3">
    <name type="scientific">Lysobacter spongiicola DSM 21749</name>
    <dbReference type="NCBI Taxonomy" id="1122188"/>
    <lineage>
        <taxon>Bacteria</taxon>
        <taxon>Pseudomonadati</taxon>
        <taxon>Pseudomonadota</taxon>
        <taxon>Gammaproteobacteria</taxon>
        <taxon>Lysobacterales</taxon>
        <taxon>Lysobacteraceae</taxon>
        <taxon>Novilysobacter</taxon>
    </lineage>
</organism>
<protein>
    <submittedName>
        <fullName evidence="2">Uncharacterized protein</fullName>
    </submittedName>
</protein>
<gene>
    <name evidence="2" type="ORF">SAMN02745674_00014</name>
</gene>
<evidence type="ECO:0000256" key="1">
    <source>
        <dbReference type="SAM" id="MobiDB-lite"/>
    </source>
</evidence>
<dbReference type="RefSeq" id="WP_078756698.1">
    <property type="nucleotide sequence ID" value="NZ_FUXP01000001.1"/>
</dbReference>
<feature type="region of interest" description="Disordered" evidence="1">
    <location>
        <begin position="1"/>
        <end position="63"/>
    </location>
</feature>